<dbReference type="Gene3D" id="6.10.250.730">
    <property type="match status" value="1"/>
</dbReference>
<dbReference type="RefSeq" id="WP_310456401.1">
    <property type="nucleotide sequence ID" value="NZ_JAVKPH010000005.1"/>
</dbReference>
<evidence type="ECO:0000313" key="1">
    <source>
        <dbReference type="EMBL" id="MDR5652151.1"/>
    </source>
</evidence>
<gene>
    <name evidence="1" type="ORF">RGD00_06035</name>
</gene>
<dbReference type="Proteomes" id="UP001247754">
    <property type="component" value="Unassembled WGS sequence"/>
</dbReference>
<proteinExistence type="predicted"/>
<sequence>MEIHWGQPLSFVTSPGGEIQKFSTIEQARYWLRSKWPVSDEARDRALEQLEAAMHCLVSVGSARRAFISAARTAGFVPENLIVQSGRPATA</sequence>
<keyword evidence="2" id="KW-1185">Reference proteome</keyword>
<organism evidence="1 2">
    <name type="scientific">Ruixingdingia sedimenti</name>
    <dbReference type="NCBI Taxonomy" id="3073604"/>
    <lineage>
        <taxon>Bacteria</taxon>
        <taxon>Pseudomonadati</taxon>
        <taxon>Pseudomonadota</taxon>
        <taxon>Alphaproteobacteria</taxon>
        <taxon>Rhodobacterales</taxon>
        <taxon>Paracoccaceae</taxon>
        <taxon>Ruixingdingia</taxon>
    </lineage>
</organism>
<name>A0ABU1F5K3_9RHOB</name>
<accession>A0ABU1F5K3</accession>
<protein>
    <submittedName>
        <fullName evidence="1">DUF982 domain-containing protein</fullName>
    </submittedName>
</protein>
<reference evidence="1 2" key="1">
    <citation type="submission" date="2023-09" db="EMBL/GenBank/DDBJ databases">
        <title>Xinfangfangia sedmenti sp. nov., isolated the sedment.</title>
        <authorList>
            <person name="Xu L."/>
        </authorList>
    </citation>
    <scope>NUCLEOTIDE SEQUENCE [LARGE SCALE GENOMIC DNA]</scope>
    <source>
        <strain evidence="1 2">LG-4</strain>
    </source>
</reference>
<evidence type="ECO:0000313" key="2">
    <source>
        <dbReference type="Proteomes" id="UP001247754"/>
    </source>
</evidence>
<dbReference type="EMBL" id="JAVKPH010000005">
    <property type="protein sequence ID" value="MDR5652151.1"/>
    <property type="molecule type" value="Genomic_DNA"/>
</dbReference>
<dbReference type="Pfam" id="PF06169">
    <property type="entry name" value="DUF982"/>
    <property type="match status" value="1"/>
</dbReference>
<dbReference type="InterPro" id="IPR010385">
    <property type="entry name" value="DUF982"/>
</dbReference>
<comment type="caution">
    <text evidence="1">The sequence shown here is derived from an EMBL/GenBank/DDBJ whole genome shotgun (WGS) entry which is preliminary data.</text>
</comment>